<dbReference type="GO" id="GO:0008470">
    <property type="term" value="F:3-methylbutanoyl-CoA dehydrogenase activity"/>
    <property type="evidence" value="ECO:0007669"/>
    <property type="project" value="TreeGrafter"/>
</dbReference>
<dbReference type="Proteomes" id="UP000197596">
    <property type="component" value="Unassembled WGS sequence"/>
</dbReference>
<organism evidence="5 6">
    <name type="scientific">Herbaspirillum robiniae</name>
    <dbReference type="NCBI Taxonomy" id="2014887"/>
    <lineage>
        <taxon>Bacteria</taxon>
        <taxon>Pseudomonadati</taxon>
        <taxon>Pseudomonadota</taxon>
        <taxon>Betaproteobacteria</taxon>
        <taxon>Burkholderiales</taxon>
        <taxon>Oxalobacteraceae</taxon>
        <taxon>Herbaspirillum</taxon>
    </lineage>
</organism>
<dbReference type="InterPro" id="IPR009100">
    <property type="entry name" value="AcylCoA_DH/oxidase_NM_dom_sf"/>
</dbReference>
<evidence type="ECO:0000313" key="5">
    <source>
        <dbReference type="EMBL" id="OWY26867.1"/>
    </source>
</evidence>
<evidence type="ECO:0000256" key="2">
    <source>
        <dbReference type="SAM" id="MobiDB-lite"/>
    </source>
</evidence>
<dbReference type="PANTHER" id="PTHR43884">
    <property type="entry name" value="ACYL-COA DEHYDROGENASE"/>
    <property type="match status" value="1"/>
</dbReference>
<feature type="domain" description="Acyl-CoA dehydrogenase C-terminal" evidence="4">
    <location>
        <begin position="249"/>
        <end position="380"/>
    </location>
</feature>
<dbReference type="InterPro" id="IPR037069">
    <property type="entry name" value="AcylCoA_DH/ox_N_sf"/>
</dbReference>
<dbReference type="EMBL" id="NJGU01000015">
    <property type="protein sequence ID" value="OWY26867.1"/>
    <property type="molecule type" value="Genomic_DNA"/>
</dbReference>
<dbReference type="InterPro" id="IPR013786">
    <property type="entry name" value="AcylCoA_DH/ox_N"/>
</dbReference>
<dbReference type="PANTHER" id="PTHR43884:SF12">
    <property type="entry name" value="ISOVALERYL-COA DEHYDROGENASE, MITOCHONDRIAL-RELATED"/>
    <property type="match status" value="1"/>
</dbReference>
<dbReference type="Pfam" id="PF02771">
    <property type="entry name" value="Acyl-CoA_dh_N"/>
    <property type="match status" value="1"/>
</dbReference>
<dbReference type="AlphaFoldDB" id="A0A246WLM9"/>
<dbReference type="InterPro" id="IPR046373">
    <property type="entry name" value="Acyl-CoA_Oxase/DH_mid-dom_sf"/>
</dbReference>
<feature type="compositionally biased region" description="Low complexity" evidence="2">
    <location>
        <begin position="12"/>
        <end position="21"/>
    </location>
</feature>
<dbReference type="Gene3D" id="1.10.540.10">
    <property type="entry name" value="Acyl-CoA dehydrogenase/oxidase, N-terminal domain"/>
    <property type="match status" value="1"/>
</dbReference>
<dbReference type="SUPFAM" id="SSF56645">
    <property type="entry name" value="Acyl-CoA dehydrogenase NM domain-like"/>
    <property type="match status" value="1"/>
</dbReference>
<evidence type="ECO:0000256" key="1">
    <source>
        <dbReference type="ARBA" id="ARBA00023002"/>
    </source>
</evidence>
<dbReference type="GO" id="GO:0050660">
    <property type="term" value="F:flavin adenine dinucleotide binding"/>
    <property type="evidence" value="ECO:0007669"/>
    <property type="project" value="InterPro"/>
</dbReference>
<evidence type="ECO:0000259" key="3">
    <source>
        <dbReference type="Pfam" id="PF02771"/>
    </source>
</evidence>
<sequence length="402" mass="42890">MNHSLLEPASPPAVSDPAAGAAGISAWSPEMDAIIREVTARRDEFDQLTYVPRDAIATMKRAGIFRASTPKRFGGAALAPGEFLQMVERISAADGSAGWVAAFGSANTYLAPLPLATQQQIYAGGPDQVYAGGLYPLQSAQAAPGGWKISGRWHFASGCKGADWIGVGIKNDAPPVDGVPAPAIMAVMPASEVEIVHNWNVVGMQGTGSHDTRLQDKFVAHEWTCARGAPGLIDEPLYRYPSLAYQAEVHAAVNIGLARAALDIVTEMAGGAKIMPGAPRLGDRAYYRIKLGMGEAKWRSARMFFYDACGRAWDQVLAGNPVSEQLDTLLKLSATYAARVSMEVVNEAYQAAGMAAIQRTHRMQRIVRDAMVVTQHAALSEMNYETAGAVFAKGMPSLAPMK</sequence>
<proteinExistence type="predicted"/>
<name>A0A246WLM9_9BURK</name>
<dbReference type="InterPro" id="IPR013107">
    <property type="entry name" value="Acyl-CoA_DH_C"/>
</dbReference>
<dbReference type="PIRSF" id="PIRSF016578">
    <property type="entry name" value="HsaA"/>
    <property type="match status" value="1"/>
</dbReference>
<dbReference type="Pfam" id="PF08028">
    <property type="entry name" value="Acyl-CoA_dh_2"/>
    <property type="match status" value="1"/>
</dbReference>
<reference evidence="5 6" key="1">
    <citation type="submission" date="2017-06" db="EMBL/GenBank/DDBJ databases">
        <title>Herbaspirillum phytohormonus sp. nov., isolated from the root nodule of Robinia pseudoacacia in lead-zinc mine.</title>
        <authorList>
            <person name="Fan M."/>
            <person name="Lin Y."/>
        </authorList>
    </citation>
    <scope>NUCLEOTIDE SEQUENCE [LARGE SCALE GENOMIC DNA]</scope>
    <source>
        <strain evidence="5 6">HZ10</strain>
    </source>
</reference>
<dbReference type="InterPro" id="IPR036250">
    <property type="entry name" value="AcylCo_DH-like_C"/>
</dbReference>
<dbReference type="RefSeq" id="WP_088752593.1">
    <property type="nucleotide sequence ID" value="NZ_NJGU01000015.1"/>
</dbReference>
<feature type="region of interest" description="Disordered" evidence="2">
    <location>
        <begin position="1"/>
        <end position="21"/>
    </location>
</feature>
<feature type="domain" description="Acyl-CoA dehydrogenase/oxidase N-terminal" evidence="3">
    <location>
        <begin position="36"/>
        <end position="103"/>
    </location>
</feature>
<comment type="caution">
    <text evidence="5">The sequence shown here is derived from an EMBL/GenBank/DDBJ whole genome shotgun (WGS) entry which is preliminary data.</text>
</comment>
<evidence type="ECO:0000313" key="6">
    <source>
        <dbReference type="Proteomes" id="UP000197596"/>
    </source>
</evidence>
<dbReference type="SUPFAM" id="SSF47203">
    <property type="entry name" value="Acyl-CoA dehydrogenase C-terminal domain-like"/>
    <property type="match status" value="1"/>
</dbReference>
<protein>
    <submittedName>
        <fullName evidence="5">Acyl-CoA dehydrogenase</fullName>
    </submittedName>
</protein>
<dbReference type="Gene3D" id="1.20.140.10">
    <property type="entry name" value="Butyryl-CoA Dehydrogenase, subunit A, domain 3"/>
    <property type="match status" value="1"/>
</dbReference>
<gene>
    <name evidence="5" type="ORF">CEJ42_22285</name>
</gene>
<dbReference type="Gene3D" id="2.40.110.10">
    <property type="entry name" value="Butyryl-CoA Dehydrogenase, subunit A, domain 2"/>
    <property type="match status" value="1"/>
</dbReference>
<accession>A0A246WLM9</accession>
<dbReference type="GO" id="GO:0006552">
    <property type="term" value="P:L-leucine catabolic process"/>
    <property type="evidence" value="ECO:0007669"/>
    <property type="project" value="TreeGrafter"/>
</dbReference>
<evidence type="ECO:0000259" key="4">
    <source>
        <dbReference type="Pfam" id="PF08028"/>
    </source>
</evidence>
<keyword evidence="1" id="KW-0560">Oxidoreductase</keyword>